<evidence type="ECO:0000313" key="2">
    <source>
        <dbReference type="EMBL" id="GLC58956.1"/>
    </source>
</evidence>
<sequence>MHSVVHVASIPSCTCAKCVAGQRYEALFLEDPGGGLLETWNLLQVLQQEPVAVRLVRLAPLQRGACAAGPLSAGQAVHHRLDMVPPRHEGREAELLRCPLLAKPKVAGPLPVRRACPALPSQHPPLSPHDSPLLPRHPPHHPMSPRRLHRQPPPLPPALRKGCHLPQRRGACFRWRQRRPPRVPPRRALPPGSGCCRQPPPRPPSGTAARADCPSTTMTPSGRPAARCSC</sequence>
<keyword evidence="3" id="KW-1185">Reference proteome</keyword>
<proteinExistence type="predicted"/>
<feature type="compositionally biased region" description="Basic residues" evidence="1">
    <location>
        <begin position="175"/>
        <end position="185"/>
    </location>
</feature>
<name>A0A9W6BWR0_9CHLO</name>
<feature type="region of interest" description="Disordered" evidence="1">
    <location>
        <begin position="115"/>
        <end position="230"/>
    </location>
</feature>
<dbReference type="EMBL" id="BRXU01000025">
    <property type="protein sequence ID" value="GLC58956.1"/>
    <property type="molecule type" value="Genomic_DNA"/>
</dbReference>
<evidence type="ECO:0000256" key="1">
    <source>
        <dbReference type="SAM" id="MobiDB-lite"/>
    </source>
</evidence>
<dbReference type="Proteomes" id="UP001165080">
    <property type="component" value="Unassembled WGS sequence"/>
</dbReference>
<dbReference type="AlphaFoldDB" id="A0A9W6BWR0"/>
<protein>
    <submittedName>
        <fullName evidence="2">Uncharacterized protein</fullName>
    </submittedName>
</protein>
<evidence type="ECO:0000313" key="3">
    <source>
        <dbReference type="Proteomes" id="UP001165080"/>
    </source>
</evidence>
<reference evidence="2 3" key="1">
    <citation type="journal article" date="2023" name="Commun. Biol.">
        <title>Reorganization of the ancestral sex-determining regions during the evolution of trioecy in Pleodorina starrii.</title>
        <authorList>
            <person name="Takahashi K."/>
            <person name="Suzuki S."/>
            <person name="Kawai-Toyooka H."/>
            <person name="Yamamoto K."/>
            <person name="Hamaji T."/>
            <person name="Ootsuki R."/>
            <person name="Yamaguchi H."/>
            <person name="Kawachi M."/>
            <person name="Higashiyama T."/>
            <person name="Nozaki H."/>
        </authorList>
    </citation>
    <scope>NUCLEOTIDE SEQUENCE [LARGE SCALE GENOMIC DNA]</scope>
    <source>
        <strain evidence="2 3">NIES-4479</strain>
    </source>
</reference>
<organism evidence="2 3">
    <name type="scientific">Pleodorina starrii</name>
    <dbReference type="NCBI Taxonomy" id="330485"/>
    <lineage>
        <taxon>Eukaryota</taxon>
        <taxon>Viridiplantae</taxon>
        <taxon>Chlorophyta</taxon>
        <taxon>core chlorophytes</taxon>
        <taxon>Chlorophyceae</taxon>
        <taxon>CS clade</taxon>
        <taxon>Chlamydomonadales</taxon>
        <taxon>Volvocaceae</taxon>
        <taxon>Pleodorina</taxon>
    </lineage>
</organism>
<gene>
    <name evidence="2" type="primary">PLESTBF000977</name>
    <name evidence="2" type="ORF">PLESTB_001421200</name>
</gene>
<accession>A0A9W6BWR0</accession>
<comment type="caution">
    <text evidence="2">The sequence shown here is derived from an EMBL/GenBank/DDBJ whole genome shotgun (WGS) entry which is preliminary data.</text>
</comment>
<feature type="compositionally biased region" description="Basic residues" evidence="1">
    <location>
        <begin position="137"/>
        <end position="150"/>
    </location>
</feature>